<dbReference type="InterPro" id="IPR005271">
    <property type="entry name" value="CmoA"/>
</dbReference>
<evidence type="ECO:0000259" key="5">
    <source>
        <dbReference type="Pfam" id="PF13649"/>
    </source>
</evidence>
<dbReference type="Proteomes" id="UP000317422">
    <property type="component" value="Unassembled WGS sequence"/>
</dbReference>
<comment type="caution">
    <text evidence="6">The sequence shown here is derived from an EMBL/GenBank/DDBJ whole genome shotgun (WGS) entry which is preliminary data.</text>
</comment>
<sequence>MRDEVFSGVSNPKPFSFDEHIVDFFDDMLGRSIPYYSEVQRMAVELTQHILNGNGGTVYDIGCSTGNTLLRLKGSIPSEQNVNLVGIDPSRAMCEKFAKKLSDAGSPGRIRILECGAEDIDSFPDARVVLMLFTLQFLDLPHRDCVLQKVYNSLADEGGVVIGEKIHADDPEMDAIYTGFYQAYKMRNGYSQEEIENKKKALENVLAPRRNSENRRSLESVGFRRVDEVFRWYNFSVFLALK</sequence>
<dbReference type="Gene3D" id="3.40.50.150">
    <property type="entry name" value="Vaccinia Virus protein VP39"/>
    <property type="match status" value="1"/>
</dbReference>
<evidence type="ECO:0000256" key="3">
    <source>
        <dbReference type="HAMAP-Rule" id="MF_01589"/>
    </source>
</evidence>
<proteinExistence type="inferred from homology"/>
<dbReference type="SUPFAM" id="SSF53335">
    <property type="entry name" value="S-adenosyl-L-methionine-dependent methyltransferases"/>
    <property type="match status" value="1"/>
</dbReference>
<gene>
    <name evidence="3" type="primary">cmoA</name>
    <name evidence="6" type="ORF">FHX37_1153</name>
</gene>
<dbReference type="OrthoDB" id="9779941at2"/>
<keyword evidence="6" id="KW-0489">Methyltransferase</keyword>
<dbReference type="NCBIfam" id="TIGR00740">
    <property type="entry name" value="carboxy-S-adenosyl-L-methionine synthase CmoA"/>
    <property type="match status" value="1"/>
</dbReference>
<dbReference type="GO" id="GO:0032259">
    <property type="term" value="P:methylation"/>
    <property type="evidence" value="ECO:0007669"/>
    <property type="project" value="UniProtKB-KW"/>
</dbReference>
<dbReference type="PANTHER" id="PTHR43861:SF2">
    <property type="entry name" value="CARBOXY-S-ADENOSYL-L-METHIONINE SYNTHASE"/>
    <property type="match status" value="1"/>
</dbReference>
<comment type="caution">
    <text evidence="3">Lacks conserved residue(s) required for the propagation of feature annotation.</text>
</comment>
<keyword evidence="7" id="KW-1185">Reference proteome</keyword>
<dbReference type="GO" id="GO:0016743">
    <property type="term" value="F:carboxyl- or carbamoyltransferase activity"/>
    <property type="evidence" value="ECO:0007669"/>
    <property type="project" value="UniProtKB-UniRule"/>
</dbReference>
<dbReference type="EMBL" id="VFQC01000001">
    <property type="protein sequence ID" value="TQN31256.1"/>
    <property type="molecule type" value="Genomic_DNA"/>
</dbReference>
<dbReference type="GO" id="GO:0002098">
    <property type="term" value="P:tRNA wobble uridine modification"/>
    <property type="evidence" value="ECO:0007669"/>
    <property type="project" value="InterPro"/>
</dbReference>
<dbReference type="GO" id="GO:0008168">
    <property type="term" value="F:methyltransferase activity"/>
    <property type="evidence" value="ECO:0007669"/>
    <property type="project" value="UniProtKB-KW"/>
</dbReference>
<name>A0A543NHC7_9ACTN</name>
<evidence type="ECO:0000313" key="6">
    <source>
        <dbReference type="EMBL" id="TQN31256.1"/>
    </source>
</evidence>
<feature type="binding site" evidence="3 4">
    <location>
        <begin position="62"/>
        <end position="64"/>
    </location>
    <ligand>
        <name>S-adenosyl-L-methionine</name>
        <dbReference type="ChEBI" id="CHEBI:59789"/>
    </ligand>
</feature>
<dbReference type="AlphaFoldDB" id="A0A543NHC7"/>
<comment type="similarity">
    <text evidence="3">Belongs to the class I-like SAM-binding methyltransferase superfamily. Cx-SAM synthase family.</text>
</comment>
<keyword evidence="1 3" id="KW-0808">Transferase</keyword>
<comment type="function">
    <text evidence="3">Catalyzes the conversion of S-adenosyl-L-methionine (SAM) to carboxy-S-adenosyl-L-methionine (Cx-SAM).</text>
</comment>
<keyword evidence="2 3" id="KW-0949">S-adenosyl-L-methionine</keyword>
<dbReference type="RefSeq" id="WP_141922492.1">
    <property type="nucleotide sequence ID" value="NZ_VFQC01000001.1"/>
</dbReference>
<dbReference type="HAMAP" id="MF_01589">
    <property type="entry name" value="Cx_SAM_synthase"/>
    <property type="match status" value="1"/>
</dbReference>
<accession>A0A543NHC7</accession>
<feature type="domain" description="Methyltransferase" evidence="5">
    <location>
        <begin position="58"/>
        <end position="158"/>
    </location>
</feature>
<comment type="catalytic activity">
    <reaction evidence="3">
        <text>prephenate + S-adenosyl-L-methionine = carboxy-S-adenosyl-L-methionine + 3-phenylpyruvate + H2O</text>
        <dbReference type="Rhea" id="RHEA:51692"/>
        <dbReference type="ChEBI" id="CHEBI:15377"/>
        <dbReference type="ChEBI" id="CHEBI:18005"/>
        <dbReference type="ChEBI" id="CHEBI:29934"/>
        <dbReference type="ChEBI" id="CHEBI:59789"/>
        <dbReference type="ChEBI" id="CHEBI:134278"/>
    </reaction>
</comment>
<feature type="binding site" evidence="3 4">
    <location>
        <position position="36"/>
    </location>
    <ligand>
        <name>S-adenosyl-L-methionine</name>
        <dbReference type="ChEBI" id="CHEBI:59789"/>
    </ligand>
</feature>
<dbReference type="InterPro" id="IPR029063">
    <property type="entry name" value="SAM-dependent_MTases_sf"/>
</dbReference>
<dbReference type="Pfam" id="PF13649">
    <property type="entry name" value="Methyltransf_25"/>
    <property type="match status" value="1"/>
</dbReference>
<dbReference type="InterPro" id="IPR041698">
    <property type="entry name" value="Methyltransf_25"/>
</dbReference>
<organism evidence="6 7">
    <name type="scientific">Haloactinospora alba</name>
    <dbReference type="NCBI Taxonomy" id="405555"/>
    <lineage>
        <taxon>Bacteria</taxon>
        <taxon>Bacillati</taxon>
        <taxon>Actinomycetota</taxon>
        <taxon>Actinomycetes</taxon>
        <taxon>Streptosporangiales</taxon>
        <taxon>Nocardiopsidaceae</taxon>
        <taxon>Haloactinospora</taxon>
    </lineage>
</organism>
<protein>
    <recommendedName>
        <fullName evidence="3">Carboxy-S-adenosyl-L-methionine synthase</fullName>
        <shortName evidence="3">Cx-SAM synthase</shortName>
        <ecNumber evidence="3">2.1.3.-</ecNumber>
    </recommendedName>
</protein>
<evidence type="ECO:0000256" key="4">
    <source>
        <dbReference type="PIRSR" id="PIRSR006325-1"/>
    </source>
</evidence>
<dbReference type="PANTHER" id="PTHR43861">
    <property type="entry name" value="TRANS-ACONITATE 2-METHYLTRANSFERASE-RELATED"/>
    <property type="match status" value="1"/>
</dbReference>
<evidence type="ECO:0000313" key="7">
    <source>
        <dbReference type="Proteomes" id="UP000317422"/>
    </source>
</evidence>
<dbReference type="EC" id="2.1.3.-" evidence="3"/>
<dbReference type="PIRSF" id="PIRSF006325">
    <property type="entry name" value="MeTrfase_bac"/>
    <property type="match status" value="1"/>
</dbReference>
<dbReference type="GO" id="GO:1904047">
    <property type="term" value="F:S-adenosyl-L-methionine binding"/>
    <property type="evidence" value="ECO:0007669"/>
    <property type="project" value="UniProtKB-UniRule"/>
</dbReference>
<reference evidence="6 7" key="1">
    <citation type="submission" date="2019-06" db="EMBL/GenBank/DDBJ databases">
        <title>Sequencing the genomes of 1000 actinobacteria strains.</title>
        <authorList>
            <person name="Klenk H.-P."/>
        </authorList>
    </citation>
    <scope>NUCLEOTIDE SEQUENCE [LARGE SCALE GENOMIC DNA]</scope>
    <source>
        <strain evidence="6 7">DSM 45015</strain>
    </source>
</reference>
<evidence type="ECO:0000256" key="2">
    <source>
        <dbReference type="ARBA" id="ARBA00022691"/>
    </source>
</evidence>
<evidence type="ECO:0000256" key="1">
    <source>
        <dbReference type="ARBA" id="ARBA00022679"/>
    </source>
</evidence>
<dbReference type="CDD" id="cd02440">
    <property type="entry name" value="AdoMet_MTases"/>
    <property type="match status" value="1"/>
</dbReference>